<keyword evidence="2" id="KW-0521">NADP</keyword>
<dbReference type="PANTHER" id="PTHR47706">
    <property type="entry name" value="NMRA-LIKE FAMILY PROTEIN"/>
    <property type="match status" value="1"/>
</dbReference>
<name>A0AA43TP50_9LECA</name>
<dbReference type="GO" id="GO:0016491">
    <property type="term" value="F:oxidoreductase activity"/>
    <property type="evidence" value="ECO:0007669"/>
    <property type="project" value="UniProtKB-KW"/>
</dbReference>
<evidence type="ECO:0000313" key="5">
    <source>
        <dbReference type="EMBL" id="MDI1486166.1"/>
    </source>
</evidence>
<dbReference type="EMBL" id="JAPUFD010000002">
    <property type="protein sequence ID" value="MDI1486166.1"/>
    <property type="molecule type" value="Genomic_DNA"/>
</dbReference>
<evidence type="ECO:0000256" key="2">
    <source>
        <dbReference type="ARBA" id="ARBA00022857"/>
    </source>
</evidence>
<accession>A0AA43TP50</accession>
<gene>
    <name evidence="5" type="ORF">OHK93_004357</name>
</gene>
<dbReference type="InterPro" id="IPR016040">
    <property type="entry name" value="NAD(P)-bd_dom"/>
</dbReference>
<keyword evidence="3" id="KW-0560">Oxidoreductase</keyword>
<reference evidence="5" key="1">
    <citation type="journal article" date="2023" name="Genome Biol. Evol.">
        <title>First Whole Genome Sequence and Flow Cytometry Genome Size Data for the Lichen-Forming Fungus Ramalina farinacea (Ascomycota).</title>
        <authorList>
            <person name="Llewellyn T."/>
            <person name="Mian S."/>
            <person name="Hill R."/>
            <person name="Leitch I.J."/>
            <person name="Gaya E."/>
        </authorList>
    </citation>
    <scope>NUCLEOTIDE SEQUENCE</scope>
    <source>
        <strain evidence="5">LIQ254RAFAR</strain>
    </source>
</reference>
<evidence type="ECO:0000256" key="1">
    <source>
        <dbReference type="ARBA" id="ARBA00005725"/>
    </source>
</evidence>
<protein>
    <recommendedName>
        <fullName evidence="4">NAD(P)-binding domain-containing protein</fullName>
    </recommendedName>
</protein>
<dbReference type="Gene3D" id="3.40.50.720">
    <property type="entry name" value="NAD(P)-binding Rossmann-like Domain"/>
    <property type="match status" value="1"/>
</dbReference>
<dbReference type="PANTHER" id="PTHR47706:SF1">
    <property type="entry name" value="CIPA-LIKE, PUTATIVE (AFU_ORTHOLOGUE AFUA_1G12460)-RELATED"/>
    <property type="match status" value="1"/>
</dbReference>
<dbReference type="Pfam" id="PF13460">
    <property type="entry name" value="NAD_binding_10"/>
    <property type="match status" value="1"/>
</dbReference>
<evidence type="ECO:0000259" key="4">
    <source>
        <dbReference type="Pfam" id="PF13460"/>
    </source>
</evidence>
<dbReference type="Proteomes" id="UP001161017">
    <property type="component" value="Unassembled WGS sequence"/>
</dbReference>
<dbReference type="SUPFAM" id="SSF51735">
    <property type="entry name" value="NAD(P)-binding Rossmann-fold domains"/>
    <property type="match status" value="1"/>
</dbReference>
<organism evidence="5 6">
    <name type="scientific">Ramalina farinacea</name>
    <dbReference type="NCBI Taxonomy" id="258253"/>
    <lineage>
        <taxon>Eukaryota</taxon>
        <taxon>Fungi</taxon>
        <taxon>Dikarya</taxon>
        <taxon>Ascomycota</taxon>
        <taxon>Pezizomycotina</taxon>
        <taxon>Lecanoromycetes</taxon>
        <taxon>OSLEUM clade</taxon>
        <taxon>Lecanoromycetidae</taxon>
        <taxon>Lecanorales</taxon>
        <taxon>Lecanorineae</taxon>
        <taxon>Ramalinaceae</taxon>
        <taxon>Ramalina</taxon>
    </lineage>
</organism>
<keyword evidence="6" id="KW-1185">Reference proteome</keyword>
<evidence type="ECO:0000313" key="6">
    <source>
        <dbReference type="Proteomes" id="UP001161017"/>
    </source>
</evidence>
<comment type="similarity">
    <text evidence="1">Belongs to the NmrA-type oxidoreductase family. Isoflavone reductase subfamily.</text>
</comment>
<comment type="caution">
    <text evidence="5">The sequence shown here is derived from an EMBL/GenBank/DDBJ whole genome shotgun (WGS) entry which is preliminary data.</text>
</comment>
<feature type="domain" description="NAD(P)-binding" evidence="4">
    <location>
        <begin position="15"/>
        <end position="137"/>
    </location>
</feature>
<sequence length="306" mass="33216">MSSSIRKVAIVGIQASGGLGHLVIDQLLKSSIQVTAVTRDAPKTKASLKAAPNLNLIQGDYTSAASLAPCLRGHDAVVSLILRGQPDPQILVIDATIIADVPHMITSSFGIDLQQEYLRTLPPFKGKVQMGDYVAQKASEGLITFNSIQTGIFFGWGLSLGMMINLKDDGLPSVLFDAGETKFSVSAEEDIATAVAVALGKKDKLPMNCSLFIHTAAVSQNQLREYAKESRPEREFPVTLVDTAKEEKKAWEAYNNGERDISKMGGLMSRGTFGLGLGLFKHLDSDVLGIEERDEEWLKAFIARYM</sequence>
<dbReference type="AlphaFoldDB" id="A0AA43TP50"/>
<dbReference type="InterPro" id="IPR051609">
    <property type="entry name" value="NmrA/Isoflavone_reductase-like"/>
</dbReference>
<evidence type="ECO:0000256" key="3">
    <source>
        <dbReference type="ARBA" id="ARBA00023002"/>
    </source>
</evidence>
<proteinExistence type="inferred from homology"/>
<dbReference type="InterPro" id="IPR036291">
    <property type="entry name" value="NAD(P)-bd_dom_sf"/>
</dbReference>